<evidence type="ECO:0000313" key="3">
    <source>
        <dbReference type="EMBL" id="SFF25003.1"/>
    </source>
</evidence>
<evidence type="ECO:0000259" key="2">
    <source>
        <dbReference type="Pfam" id="PF02211"/>
    </source>
</evidence>
<dbReference type="AlphaFoldDB" id="A0A1I2H6K8"/>
<dbReference type="OrthoDB" id="3478924at2"/>
<dbReference type="EMBL" id="FOND01000010">
    <property type="protein sequence ID" value="SFF25003.1"/>
    <property type="molecule type" value="Genomic_DNA"/>
</dbReference>
<gene>
    <name evidence="3" type="ORF">SAMN05216574_110133</name>
</gene>
<organism evidence="3 4">
    <name type="scientific">Blastococcus tunisiensis</name>
    <dbReference type="NCBI Taxonomy" id="1798228"/>
    <lineage>
        <taxon>Bacteria</taxon>
        <taxon>Bacillati</taxon>
        <taxon>Actinomycetota</taxon>
        <taxon>Actinomycetes</taxon>
        <taxon>Geodermatophilales</taxon>
        <taxon>Geodermatophilaceae</taxon>
        <taxon>Blastococcus</taxon>
    </lineage>
</organism>
<dbReference type="Proteomes" id="UP000198589">
    <property type="component" value="Unassembled WGS sequence"/>
</dbReference>
<dbReference type="InterPro" id="IPR008990">
    <property type="entry name" value="Elect_transpt_acc-like_dom_sf"/>
</dbReference>
<dbReference type="InterPro" id="IPR024690">
    <property type="entry name" value="CN_hydtase_beta_dom_C"/>
</dbReference>
<evidence type="ECO:0000256" key="1">
    <source>
        <dbReference type="SAM" id="MobiDB-lite"/>
    </source>
</evidence>
<dbReference type="RefSeq" id="WP_092199861.1">
    <property type="nucleotide sequence ID" value="NZ_FOND01000010.1"/>
</dbReference>
<dbReference type="STRING" id="1798228.SAMN05216574_110133"/>
<feature type="region of interest" description="Disordered" evidence="1">
    <location>
        <begin position="1"/>
        <end position="21"/>
    </location>
</feature>
<reference evidence="4" key="1">
    <citation type="submission" date="2016-10" db="EMBL/GenBank/DDBJ databases">
        <authorList>
            <person name="Varghese N."/>
            <person name="Submissions S."/>
        </authorList>
    </citation>
    <scope>NUCLEOTIDE SEQUENCE [LARGE SCALE GENOMIC DNA]</scope>
    <source>
        <strain evidence="4">DSM 46838</strain>
    </source>
</reference>
<feature type="domain" description="Nitrile hydratase beta subunit" evidence="2">
    <location>
        <begin position="3"/>
        <end position="88"/>
    </location>
</feature>
<evidence type="ECO:0000313" key="4">
    <source>
        <dbReference type="Proteomes" id="UP000198589"/>
    </source>
</evidence>
<dbReference type="Pfam" id="PF02211">
    <property type="entry name" value="NHase_beta_C"/>
    <property type="match status" value="1"/>
</dbReference>
<protein>
    <submittedName>
        <fullName evidence="3">Nitrile hydratase beta subunit</fullName>
    </submittedName>
</protein>
<dbReference type="Gene3D" id="2.30.30.50">
    <property type="match status" value="1"/>
</dbReference>
<proteinExistence type="predicted"/>
<sequence>MSESFSPGDRVRTRTLDPAGHTRLPRYARGAVGEIVERAGDHPLAEDRARGLPGEPQPVYHVRFRAGDLFGSGDHAVTVELWQDYLEPLGTAAR</sequence>
<name>A0A1I2H6K8_9ACTN</name>
<dbReference type="SUPFAM" id="SSF50090">
    <property type="entry name" value="Electron transport accessory proteins"/>
    <property type="match status" value="1"/>
</dbReference>
<accession>A0A1I2H6K8</accession>
<keyword evidence="4" id="KW-1185">Reference proteome</keyword>